<proteinExistence type="predicted"/>
<dbReference type="HOGENOM" id="CLU_1137135_0_0_10"/>
<dbReference type="PaxDb" id="709991-Odosp_3009"/>
<organism evidence="1 2">
    <name type="scientific">Odoribacter splanchnicus (strain ATCC 29572 / DSM 20712 / CIP 104287 / JCM 15291 / NCTC 10825 / 1651/6)</name>
    <name type="common">Bacteroides splanchnicus</name>
    <dbReference type="NCBI Taxonomy" id="709991"/>
    <lineage>
        <taxon>Bacteria</taxon>
        <taxon>Pseudomonadati</taxon>
        <taxon>Bacteroidota</taxon>
        <taxon>Bacteroidia</taxon>
        <taxon>Bacteroidales</taxon>
        <taxon>Odoribacteraceae</taxon>
        <taxon>Odoribacter</taxon>
    </lineage>
</organism>
<dbReference type="SUPFAM" id="SSF53448">
    <property type="entry name" value="Nucleotide-diphospho-sugar transferases"/>
    <property type="match status" value="1"/>
</dbReference>
<dbReference type="AlphaFoldDB" id="F9Z717"/>
<dbReference type="STRING" id="709991.Odosp_3009"/>
<evidence type="ECO:0000313" key="2">
    <source>
        <dbReference type="Proteomes" id="UP000006657"/>
    </source>
</evidence>
<evidence type="ECO:0008006" key="3">
    <source>
        <dbReference type="Google" id="ProtNLM"/>
    </source>
</evidence>
<dbReference type="Proteomes" id="UP000006657">
    <property type="component" value="Chromosome"/>
</dbReference>
<dbReference type="EMBL" id="CP002544">
    <property type="protein sequence ID" value="ADY33977.1"/>
    <property type="molecule type" value="Genomic_DNA"/>
</dbReference>
<dbReference type="OrthoDB" id="597270at2"/>
<reference evidence="1 2" key="1">
    <citation type="journal article" date="2011" name="Stand. Genomic Sci.">
        <title>Complete genome sequence of Odoribacter splanchnicus type strain (1651/6).</title>
        <authorList>
            <consortium name="US DOE Joint Genome Institute (JGI-PGF)"/>
            <person name="Goker M."/>
            <person name="Gronow S."/>
            <person name="Zeytun A."/>
            <person name="Nolan M."/>
            <person name="Lucas S."/>
            <person name="Lapidus A."/>
            <person name="Hammon N."/>
            <person name="Deshpande S."/>
            <person name="Cheng J.F."/>
            <person name="Pitluck S."/>
            <person name="Liolios K."/>
            <person name="Pagani I."/>
            <person name="Ivanova N."/>
            <person name="Mavromatis K."/>
            <person name="Ovchinikova G."/>
            <person name="Pati A."/>
            <person name="Tapia R."/>
            <person name="Han C."/>
            <person name="Goodwin L."/>
            <person name="Chen A."/>
            <person name="Palaniappan K."/>
            <person name="Land M."/>
            <person name="Hauser L."/>
            <person name="Jeffries C.D."/>
            <person name="Brambilla E.M."/>
            <person name="Rohde M."/>
            <person name="Detter J.C."/>
            <person name="Woyke T."/>
            <person name="Bristow J."/>
            <person name="Markowitz V."/>
            <person name="Hugenholtz P."/>
            <person name="Eisen J.A."/>
            <person name="Kyrpides N.C."/>
            <person name="Klenk H.P."/>
        </authorList>
    </citation>
    <scope>NUCLEOTIDE SEQUENCE [LARGE SCALE GENOMIC DNA]</scope>
    <source>
        <strain evidence="2">ATCC 29572 / DSM 20712 / JCM 15291 / NCTC 10825 / 1651/6</strain>
    </source>
</reference>
<dbReference type="GeneID" id="61276229"/>
<dbReference type="RefSeq" id="WP_013613169.1">
    <property type="nucleotide sequence ID" value="NC_015160.1"/>
</dbReference>
<dbReference type="Gene3D" id="3.90.550.10">
    <property type="entry name" value="Spore Coat Polysaccharide Biosynthesis Protein SpsA, Chain A"/>
    <property type="match status" value="1"/>
</dbReference>
<keyword evidence="2" id="KW-1185">Reference proteome</keyword>
<dbReference type="InterPro" id="IPR029044">
    <property type="entry name" value="Nucleotide-diphossugar_trans"/>
</dbReference>
<accession>F9Z717</accession>
<gene>
    <name evidence="1" type="ordered locus">Odosp_3009</name>
</gene>
<dbReference type="eggNOG" id="COG1216">
    <property type="taxonomic scope" value="Bacteria"/>
</dbReference>
<evidence type="ECO:0000313" key="1">
    <source>
        <dbReference type="EMBL" id="ADY33977.1"/>
    </source>
</evidence>
<sequence length="244" mass="28179">MLLLQNNVKLSLESYITPYTSIKVLHKTHTIPLSQARNILLKSERIHAGSFYMFPDDDSVFDQHFFEFFTKIITGNTLIAVKGTQSKSVYFLKMPERKWALISDFDKAISVNMVIKGTTIQKVGNFDEKLGVGNYYGAGEDNDYFLRCNAIEQFVFSNDLWNYHPLPCKNTLQPVSKILIRYKSYGRGVVYMLLKHRMITEAAKVVVKGYLGCIKNLMMLNWKMAYVYLIAGSVRFYTFLKNIK</sequence>
<name>F9Z717_ODOSD</name>
<protein>
    <recommendedName>
        <fullName evidence="3">Glycosyltransferase family 2 protein</fullName>
    </recommendedName>
</protein>
<dbReference type="KEGG" id="osp:Odosp_3009"/>